<feature type="region of interest" description="Disordered" evidence="3">
    <location>
        <begin position="155"/>
        <end position="211"/>
    </location>
</feature>
<feature type="region of interest" description="Disordered" evidence="3">
    <location>
        <begin position="78"/>
        <end position="98"/>
    </location>
</feature>
<comment type="similarity">
    <text evidence="1">Belongs to the SAPS family.</text>
</comment>
<dbReference type="InterPro" id="IPR007587">
    <property type="entry name" value="SAPS"/>
</dbReference>
<evidence type="ECO:0000256" key="3">
    <source>
        <dbReference type="SAM" id="MobiDB-lite"/>
    </source>
</evidence>
<dbReference type="OrthoDB" id="1749712at2759"/>
<dbReference type="EMBL" id="JAKOGI010000798">
    <property type="protein sequence ID" value="KAJ8430387.1"/>
    <property type="molecule type" value="Genomic_DNA"/>
</dbReference>
<dbReference type="PANTHER" id="PTHR12634:SF8">
    <property type="entry name" value="FIERY MOUNTAIN, ISOFORM D"/>
    <property type="match status" value="1"/>
</dbReference>
<gene>
    <name evidence="4" type="ORF">Cgig2_032126</name>
</gene>
<organism evidence="4 5">
    <name type="scientific">Carnegiea gigantea</name>
    <dbReference type="NCBI Taxonomy" id="171969"/>
    <lineage>
        <taxon>Eukaryota</taxon>
        <taxon>Viridiplantae</taxon>
        <taxon>Streptophyta</taxon>
        <taxon>Embryophyta</taxon>
        <taxon>Tracheophyta</taxon>
        <taxon>Spermatophyta</taxon>
        <taxon>Magnoliopsida</taxon>
        <taxon>eudicotyledons</taxon>
        <taxon>Gunneridae</taxon>
        <taxon>Pentapetalae</taxon>
        <taxon>Caryophyllales</taxon>
        <taxon>Cactineae</taxon>
        <taxon>Cactaceae</taxon>
        <taxon>Cactoideae</taxon>
        <taxon>Echinocereeae</taxon>
        <taxon>Carnegiea</taxon>
    </lineage>
</organism>
<keyword evidence="2" id="KW-0131">Cell cycle</keyword>
<evidence type="ECO:0000256" key="2">
    <source>
        <dbReference type="ARBA" id="ARBA00023306"/>
    </source>
</evidence>
<feature type="compositionally biased region" description="Acidic residues" evidence="3">
    <location>
        <begin position="84"/>
        <end position="98"/>
    </location>
</feature>
<feature type="compositionally biased region" description="Acidic residues" evidence="3">
    <location>
        <begin position="165"/>
        <end position="177"/>
    </location>
</feature>
<accession>A0A9Q1JSV5</accession>
<dbReference type="GO" id="GO:0019888">
    <property type="term" value="F:protein phosphatase regulator activity"/>
    <property type="evidence" value="ECO:0007669"/>
    <property type="project" value="TreeGrafter"/>
</dbReference>
<name>A0A9Q1JSV5_9CARY</name>
<dbReference type="AlphaFoldDB" id="A0A9Q1JSV5"/>
<feature type="compositionally biased region" description="Basic and acidic residues" evidence="3">
    <location>
        <begin position="192"/>
        <end position="209"/>
    </location>
</feature>
<feature type="compositionally biased region" description="Low complexity" evidence="3">
    <location>
        <begin position="181"/>
        <end position="191"/>
    </location>
</feature>
<evidence type="ECO:0000256" key="1">
    <source>
        <dbReference type="ARBA" id="ARBA00006180"/>
    </source>
</evidence>
<evidence type="ECO:0000313" key="5">
    <source>
        <dbReference type="Proteomes" id="UP001153076"/>
    </source>
</evidence>
<comment type="caution">
    <text evidence="4">The sequence shown here is derived from an EMBL/GenBank/DDBJ whole genome shotgun (WGS) entry which is preliminary data.</text>
</comment>
<sequence length="378" mass="41685">MLTQLDYISDLQQNGEWSEWHGTILQGRNVVENVYRWACGRPTALHDRTRDSDDDDLHDRDYDVAALANNLSQAFRPDLFSNEGSEEDNGNLGRDDEDVYFDDESAEVVISSLRLGDDQGSLFTNSNWFTFRDDKIDTAPVGTSVSDVMDDINLNGTASGGNSSSDDEVVVDEDGEFGETKNPSKASSSSNSDDREGVGISGEERKSSEVDALTKAASIQFDSSDNKYLFGEKPVSDWVRWTDTSGLQVDGSRTNPFLDHQDIAPSINPFNVEATLLNGTFNRLDCMEKSINSDQCQRSVAVPSLFEEDVEFVGVEPEGTEKAMEQALKEGIVGEAGPLKKSSLSPKKVEQKPDEDLAGTEFNDANYWRVEPEVAVLE</sequence>
<evidence type="ECO:0000313" key="4">
    <source>
        <dbReference type="EMBL" id="KAJ8430387.1"/>
    </source>
</evidence>
<proteinExistence type="inferred from homology"/>
<dbReference type="GO" id="GO:0019903">
    <property type="term" value="F:protein phosphatase binding"/>
    <property type="evidence" value="ECO:0007669"/>
    <property type="project" value="InterPro"/>
</dbReference>
<reference evidence="4" key="1">
    <citation type="submission" date="2022-04" db="EMBL/GenBank/DDBJ databases">
        <title>Carnegiea gigantea Genome sequencing and assembly v2.</title>
        <authorList>
            <person name="Copetti D."/>
            <person name="Sanderson M.J."/>
            <person name="Burquez A."/>
            <person name="Wojciechowski M.F."/>
        </authorList>
    </citation>
    <scope>NUCLEOTIDE SEQUENCE</scope>
    <source>
        <strain evidence="4">SGP5-SGP5p</strain>
        <tissue evidence="4">Aerial part</tissue>
    </source>
</reference>
<dbReference type="Proteomes" id="UP001153076">
    <property type="component" value="Unassembled WGS sequence"/>
</dbReference>
<feature type="region of interest" description="Disordered" evidence="3">
    <location>
        <begin position="337"/>
        <end position="364"/>
    </location>
</feature>
<protein>
    <submittedName>
        <fullName evidence="4">Uncharacterized protein</fullName>
    </submittedName>
</protein>
<dbReference type="PANTHER" id="PTHR12634">
    <property type="entry name" value="SIT4 YEAST -ASSOCIATING PROTEIN-RELATED"/>
    <property type="match status" value="1"/>
</dbReference>
<keyword evidence="5" id="KW-1185">Reference proteome</keyword>